<dbReference type="Proteomes" id="UP000248326">
    <property type="component" value="Unassembled WGS sequence"/>
</dbReference>
<dbReference type="InterPro" id="IPR036388">
    <property type="entry name" value="WH-like_DNA-bd_sf"/>
</dbReference>
<dbReference type="EMBL" id="QJSX01000018">
    <property type="protein sequence ID" value="PYE50398.1"/>
    <property type="molecule type" value="Genomic_DNA"/>
</dbReference>
<evidence type="ECO:0000313" key="1">
    <source>
        <dbReference type="EMBL" id="PYE50398.1"/>
    </source>
</evidence>
<dbReference type="SUPFAM" id="SSF46785">
    <property type="entry name" value="Winged helix' DNA-binding domain"/>
    <property type="match status" value="1"/>
</dbReference>
<name>A0A318SDE1_9DEIO</name>
<gene>
    <name evidence="1" type="ORF">DES52_11815</name>
</gene>
<dbReference type="RefSeq" id="WP_146237380.1">
    <property type="nucleotide sequence ID" value="NZ_QJSX01000018.1"/>
</dbReference>
<keyword evidence="2" id="KW-1185">Reference proteome</keyword>
<organism evidence="1 2">
    <name type="scientific">Deinococcus yavapaiensis KR-236</name>
    <dbReference type="NCBI Taxonomy" id="694435"/>
    <lineage>
        <taxon>Bacteria</taxon>
        <taxon>Thermotogati</taxon>
        <taxon>Deinococcota</taxon>
        <taxon>Deinococci</taxon>
        <taxon>Deinococcales</taxon>
        <taxon>Deinococcaceae</taxon>
        <taxon>Deinococcus</taxon>
    </lineage>
</organism>
<protein>
    <submittedName>
        <fullName evidence="1">Uncharacterized protein</fullName>
    </submittedName>
</protein>
<evidence type="ECO:0000313" key="2">
    <source>
        <dbReference type="Proteomes" id="UP000248326"/>
    </source>
</evidence>
<comment type="caution">
    <text evidence="1">The sequence shown here is derived from an EMBL/GenBank/DDBJ whole genome shotgun (WGS) entry which is preliminary data.</text>
</comment>
<dbReference type="Gene3D" id="1.10.10.10">
    <property type="entry name" value="Winged helix-like DNA-binding domain superfamily/Winged helix DNA-binding domain"/>
    <property type="match status" value="1"/>
</dbReference>
<reference evidence="1 2" key="1">
    <citation type="submission" date="2018-06" db="EMBL/GenBank/DDBJ databases">
        <title>Genomic Encyclopedia of Type Strains, Phase IV (KMG-IV): sequencing the most valuable type-strain genomes for metagenomic binning, comparative biology and taxonomic classification.</title>
        <authorList>
            <person name="Goeker M."/>
        </authorList>
    </citation>
    <scope>NUCLEOTIDE SEQUENCE [LARGE SCALE GENOMIC DNA]</scope>
    <source>
        <strain evidence="1 2">DSM 18048</strain>
    </source>
</reference>
<dbReference type="OrthoDB" id="62930at2"/>
<accession>A0A318SDE1</accession>
<dbReference type="AlphaFoldDB" id="A0A318SDE1"/>
<proteinExistence type="predicted"/>
<dbReference type="InterPro" id="IPR036390">
    <property type="entry name" value="WH_DNA-bd_sf"/>
</dbReference>
<sequence>MPDHPGSRPYHVESASQAELLMDRAWLRLLDVFTGEARGVADAARTLGVTTEWLFKRVRRLERAGLLAVREVRPRAGRAVRLYRAASDTFFVPFTLVPAETVGRQNRAWHLDLFETAIGRTFLRAPFDQHGWGFVTERTPSGDVSFRIVREDGVRWADLGDAAPVMVSGWHLLHLTPSDARELQGELRALHERYARRTGTEPFLLGIFLADTSGLPGLEHARSERADE</sequence>